<dbReference type="EMBL" id="VNIB01000001">
    <property type="protein sequence ID" value="TYP00280.1"/>
    <property type="molecule type" value="Genomic_DNA"/>
</dbReference>
<dbReference type="InterPro" id="IPR016047">
    <property type="entry name" value="M23ase_b-sheet_dom"/>
</dbReference>
<dbReference type="InterPro" id="IPR011055">
    <property type="entry name" value="Dup_hybrid_motif"/>
</dbReference>
<dbReference type="InterPro" id="IPR018392">
    <property type="entry name" value="LysM"/>
</dbReference>
<dbReference type="CDD" id="cd12797">
    <property type="entry name" value="M23_peptidase"/>
    <property type="match status" value="1"/>
</dbReference>
<sequence>MRFSRGFLLLTVLLLLAGCSPPRGVYHTVGKGQTLYQISKTYHVDEAYLARVNGIDDPTRLAVGQKLFIPGATRTRYVPPTVKTVAGKPARPSVVSRSSGSRKQPEARKSPPARSGGGAVKKKAETGVRRKPPASRAGRVEKGFFAWPQRGKIVRRFGGRGAGASNGIEIAMPPGSAVFSAAAGKVIYSGNGISGYGNLIVVQHEKDYYSIYGYNRQNLVKAGSFVSKGQKIALSGVPPSGGAPRLYFEIRKGKTPVNPIFYLP</sequence>
<dbReference type="InterPro" id="IPR036779">
    <property type="entry name" value="LysM_dom_sf"/>
</dbReference>
<dbReference type="GO" id="GO:0004222">
    <property type="term" value="F:metalloendopeptidase activity"/>
    <property type="evidence" value="ECO:0007669"/>
    <property type="project" value="TreeGrafter"/>
</dbReference>
<evidence type="ECO:0000256" key="1">
    <source>
        <dbReference type="ARBA" id="ARBA00038420"/>
    </source>
</evidence>
<name>A0A5D3WR62_9BACT</name>
<feature type="domain" description="LysM" evidence="3">
    <location>
        <begin position="25"/>
        <end position="69"/>
    </location>
</feature>
<protein>
    <submittedName>
        <fullName evidence="4">Lipoprotein NlpD</fullName>
    </submittedName>
</protein>
<dbReference type="SMART" id="SM00257">
    <property type="entry name" value="LysM"/>
    <property type="match status" value="1"/>
</dbReference>
<dbReference type="Gene3D" id="3.10.350.10">
    <property type="entry name" value="LysM domain"/>
    <property type="match status" value="1"/>
</dbReference>
<feature type="region of interest" description="Disordered" evidence="2">
    <location>
        <begin position="83"/>
        <end position="141"/>
    </location>
</feature>
<evidence type="ECO:0000313" key="4">
    <source>
        <dbReference type="EMBL" id="TYP00280.1"/>
    </source>
</evidence>
<comment type="caution">
    <text evidence="4">The sequence shown here is derived from an EMBL/GenBank/DDBJ whole genome shotgun (WGS) entry which is preliminary data.</text>
</comment>
<dbReference type="RefSeq" id="WP_148894475.1">
    <property type="nucleotide sequence ID" value="NZ_VNIB01000001.1"/>
</dbReference>
<dbReference type="PROSITE" id="PS51257">
    <property type="entry name" value="PROKAR_LIPOPROTEIN"/>
    <property type="match status" value="1"/>
</dbReference>
<dbReference type="AlphaFoldDB" id="A0A5D3WR62"/>
<gene>
    <name evidence="4" type="ORF">EDC39_101442</name>
</gene>
<accession>A0A5D3WR62</accession>
<evidence type="ECO:0000256" key="2">
    <source>
        <dbReference type="SAM" id="MobiDB-lite"/>
    </source>
</evidence>
<keyword evidence="5" id="KW-1185">Reference proteome</keyword>
<organism evidence="4 5">
    <name type="scientific">Geothermobacter ehrlichii</name>
    <dbReference type="NCBI Taxonomy" id="213224"/>
    <lineage>
        <taxon>Bacteria</taxon>
        <taxon>Pseudomonadati</taxon>
        <taxon>Thermodesulfobacteriota</taxon>
        <taxon>Desulfuromonadia</taxon>
        <taxon>Desulfuromonadales</taxon>
        <taxon>Geothermobacteraceae</taxon>
        <taxon>Geothermobacter</taxon>
    </lineage>
</organism>
<dbReference type="SUPFAM" id="SSF51261">
    <property type="entry name" value="Duplicated hybrid motif"/>
    <property type="match status" value="1"/>
</dbReference>
<evidence type="ECO:0000259" key="3">
    <source>
        <dbReference type="PROSITE" id="PS51782"/>
    </source>
</evidence>
<feature type="compositionally biased region" description="Low complexity" evidence="2">
    <location>
        <begin position="93"/>
        <end position="102"/>
    </location>
</feature>
<dbReference type="Pfam" id="PF01476">
    <property type="entry name" value="LysM"/>
    <property type="match status" value="1"/>
</dbReference>
<dbReference type="Gene3D" id="2.70.70.10">
    <property type="entry name" value="Glucose Permease (Domain IIA)"/>
    <property type="match status" value="1"/>
</dbReference>
<keyword evidence="4" id="KW-0449">Lipoprotein</keyword>
<proteinExistence type="inferred from homology"/>
<evidence type="ECO:0000313" key="5">
    <source>
        <dbReference type="Proteomes" id="UP000324159"/>
    </source>
</evidence>
<dbReference type="PROSITE" id="PS51782">
    <property type="entry name" value="LYSM"/>
    <property type="match status" value="1"/>
</dbReference>
<dbReference type="InterPro" id="IPR050570">
    <property type="entry name" value="Cell_wall_metabolism_enzyme"/>
</dbReference>
<dbReference type="PANTHER" id="PTHR21666">
    <property type="entry name" value="PEPTIDASE-RELATED"/>
    <property type="match status" value="1"/>
</dbReference>
<dbReference type="PANTHER" id="PTHR21666:SF263">
    <property type="entry name" value="MUREIN HYDROLASE ACTIVATOR NLPD"/>
    <property type="match status" value="1"/>
</dbReference>
<dbReference type="CDD" id="cd00118">
    <property type="entry name" value="LysM"/>
    <property type="match status" value="1"/>
</dbReference>
<dbReference type="Pfam" id="PF01551">
    <property type="entry name" value="Peptidase_M23"/>
    <property type="match status" value="1"/>
</dbReference>
<reference evidence="4 5" key="1">
    <citation type="submission" date="2019-07" db="EMBL/GenBank/DDBJ databases">
        <title>Genomic Encyclopedia of Type Strains, Phase IV (KMG-IV): sequencing the most valuable type-strain genomes for metagenomic binning, comparative biology and taxonomic classification.</title>
        <authorList>
            <person name="Goeker M."/>
        </authorList>
    </citation>
    <scope>NUCLEOTIDE SEQUENCE [LARGE SCALE GENOMIC DNA]</scope>
    <source>
        <strain evidence="4 5">SS015</strain>
    </source>
</reference>
<dbReference type="OrthoDB" id="9815245at2"/>
<dbReference type="Proteomes" id="UP000324159">
    <property type="component" value="Unassembled WGS sequence"/>
</dbReference>
<comment type="similarity">
    <text evidence="1">Belongs to the E.coli NlpD/Haemophilus LppB family.</text>
</comment>